<comment type="caution">
    <text evidence="1">The sequence shown here is derived from an EMBL/GenBank/DDBJ whole genome shotgun (WGS) entry which is preliminary data.</text>
</comment>
<evidence type="ECO:0000313" key="1">
    <source>
        <dbReference type="EMBL" id="PHJ36361.1"/>
    </source>
</evidence>
<organism evidence="1 2">
    <name type="scientific">Neisseria gonorrhoeae 3502</name>
    <dbReference type="NCBI Taxonomy" id="1193404"/>
    <lineage>
        <taxon>Bacteria</taxon>
        <taxon>Pseudomonadati</taxon>
        <taxon>Pseudomonadota</taxon>
        <taxon>Betaproteobacteria</taxon>
        <taxon>Neisseriales</taxon>
        <taxon>Neisseriaceae</taxon>
        <taxon>Neisseria</taxon>
    </lineage>
</organism>
<dbReference type="Proteomes" id="UP000223296">
    <property type="component" value="Unassembled WGS sequence"/>
</dbReference>
<evidence type="ECO:0000313" key="2">
    <source>
        <dbReference type="Proteomes" id="UP000223296"/>
    </source>
</evidence>
<name>A0AA44UA95_NEIGO</name>
<reference evidence="1 2" key="1">
    <citation type="submission" date="2013-08" db="EMBL/GenBank/DDBJ databases">
        <authorList>
            <person name="Trees D."/>
        </authorList>
    </citation>
    <scope>NUCLEOTIDE SEQUENCE [LARGE SCALE GENOMIC DNA]</scope>
    <source>
        <strain evidence="1 2">3502</strain>
    </source>
</reference>
<gene>
    <name evidence="1" type="ORF">N776_08910</name>
</gene>
<accession>A0AA44UA95</accession>
<sequence length="32" mass="3509">MTLMHILKRGLPDTPAIGIKTKSKTCLNVKSI</sequence>
<protein>
    <submittedName>
        <fullName evidence="1">Uncharacterized protein</fullName>
    </submittedName>
</protein>
<dbReference type="EMBL" id="AVBE01000002">
    <property type="protein sequence ID" value="PHJ36361.1"/>
    <property type="molecule type" value="Genomic_DNA"/>
</dbReference>
<dbReference type="AlphaFoldDB" id="A0AA44UA95"/>
<proteinExistence type="predicted"/>